<dbReference type="Gene3D" id="3.40.50.300">
    <property type="entry name" value="P-loop containing nucleotide triphosphate hydrolases"/>
    <property type="match status" value="1"/>
</dbReference>
<dbReference type="Proteomes" id="UP000663852">
    <property type="component" value="Unassembled WGS sequence"/>
</dbReference>
<feature type="domain" description="CP-type G" evidence="5">
    <location>
        <begin position="33"/>
        <end position="208"/>
    </location>
</feature>
<dbReference type="GO" id="GO:0005525">
    <property type="term" value="F:GTP binding"/>
    <property type="evidence" value="ECO:0007669"/>
    <property type="project" value="UniProtKB-KW"/>
</dbReference>
<dbReference type="GO" id="GO:0003924">
    <property type="term" value="F:GTPase activity"/>
    <property type="evidence" value="ECO:0007669"/>
    <property type="project" value="TreeGrafter"/>
</dbReference>
<dbReference type="PIRSF" id="PIRSF006230">
    <property type="entry name" value="MG442"/>
    <property type="match status" value="1"/>
</dbReference>
<dbReference type="InterPro" id="IPR016478">
    <property type="entry name" value="GTPase_MTG1"/>
</dbReference>
<evidence type="ECO:0000259" key="5">
    <source>
        <dbReference type="PROSITE" id="PS51721"/>
    </source>
</evidence>
<comment type="function">
    <text evidence="3">Plays a role in the regulation of the mitochondrial ribosome assembly and of translational activity. Displays mitochondrial GTPase activity.</text>
</comment>
<feature type="binding site" evidence="4">
    <location>
        <position position="204"/>
    </location>
    <ligand>
        <name>GTP</name>
        <dbReference type="ChEBI" id="CHEBI:37565"/>
    </ligand>
</feature>
<dbReference type="OrthoDB" id="269151at2759"/>
<dbReference type="GO" id="GO:0005739">
    <property type="term" value="C:mitochondrion"/>
    <property type="evidence" value="ECO:0007669"/>
    <property type="project" value="TreeGrafter"/>
</dbReference>
<feature type="binding site" evidence="4">
    <location>
        <begin position="79"/>
        <end position="82"/>
    </location>
    <ligand>
        <name>GTP</name>
        <dbReference type="ChEBI" id="CHEBI:37565"/>
    </ligand>
</feature>
<keyword evidence="1 4" id="KW-0547">Nucleotide-binding</keyword>
<keyword evidence="2 4" id="KW-0342">GTP-binding</keyword>
<evidence type="ECO:0000256" key="2">
    <source>
        <dbReference type="ARBA" id="ARBA00023134"/>
    </source>
</evidence>
<evidence type="ECO:0000313" key="7">
    <source>
        <dbReference type="EMBL" id="CAF1452913.1"/>
    </source>
</evidence>
<dbReference type="PANTHER" id="PTHR45782">
    <property type="entry name" value="MITOCHONDRIAL RIBOSOME-ASSOCIATED GTPASE 1"/>
    <property type="match status" value="1"/>
</dbReference>
<comment type="caution">
    <text evidence="6">The sequence shown here is derived from an EMBL/GenBank/DDBJ whole genome shotgun (WGS) entry which is preliminary data.</text>
</comment>
<dbReference type="InterPro" id="IPR030378">
    <property type="entry name" value="G_CP_dom"/>
</dbReference>
<dbReference type="InterPro" id="IPR023179">
    <property type="entry name" value="GTP-bd_ortho_bundle_sf"/>
</dbReference>
<dbReference type="EMBL" id="CAJNOR010003843">
    <property type="protein sequence ID" value="CAF1452913.1"/>
    <property type="molecule type" value="Genomic_DNA"/>
</dbReference>
<evidence type="ECO:0000256" key="4">
    <source>
        <dbReference type="PIRSR" id="PIRSR006230-1"/>
    </source>
</evidence>
<dbReference type="PANTHER" id="PTHR45782:SF4">
    <property type="entry name" value="MITOCHONDRIAL RIBOSOME-ASSOCIATED GTPASE 1"/>
    <property type="match status" value="1"/>
</dbReference>
<feature type="binding site" evidence="4">
    <location>
        <begin position="152"/>
        <end position="157"/>
    </location>
    <ligand>
        <name>GTP</name>
        <dbReference type="ChEBI" id="CHEBI:37565"/>
    </ligand>
</feature>
<protein>
    <recommendedName>
        <fullName evidence="5">CP-type G domain-containing protein</fullName>
    </recommendedName>
</protein>
<dbReference type="CDD" id="cd01856">
    <property type="entry name" value="YlqF"/>
    <property type="match status" value="1"/>
</dbReference>
<sequence length="342" mass="39381">MRQLTTFRNQFDFQSIRWKDMIRWFPGHMHKGMKDLEQSLPRVDGIIEIHDARIPHSGRNPQFYQRLIAGHKPHILILNKSDMADPKYLNKSIEYIQTEQPNVQVVQTSLTSIDLKEMTKMFGHLLQQIVEMPRYSRSSKSEYNIIVCGIPNVGKSTFINKLRNLFINKSSCEQVGASPGVTRTMSEKVKISNRPKVYIRDSPGILEPRLKSADESFRLLLTNSIPIQQRQLSDIIADYGLFLLNKYGKQQEYMKYCELDRPTDDIVALLLSLAKIKHCTQTYGDKRGYDLTGAALHFVNELNKGTFGRITFDQDILDAREEGKFSDATLFKTNSGQMRKSI</sequence>
<evidence type="ECO:0000313" key="8">
    <source>
        <dbReference type="Proteomes" id="UP000663828"/>
    </source>
</evidence>
<dbReference type="Gene3D" id="1.10.1580.10">
    <property type="match status" value="1"/>
</dbReference>
<dbReference type="SUPFAM" id="SSF52540">
    <property type="entry name" value="P-loop containing nucleoside triphosphate hydrolases"/>
    <property type="match status" value="1"/>
</dbReference>
<dbReference type="InterPro" id="IPR027417">
    <property type="entry name" value="P-loop_NTPase"/>
</dbReference>
<dbReference type="InterPro" id="IPR006073">
    <property type="entry name" value="GTP-bd"/>
</dbReference>
<organism evidence="6 9">
    <name type="scientific">Adineta ricciae</name>
    <name type="common">Rotifer</name>
    <dbReference type="NCBI Taxonomy" id="249248"/>
    <lineage>
        <taxon>Eukaryota</taxon>
        <taxon>Metazoa</taxon>
        <taxon>Spiralia</taxon>
        <taxon>Gnathifera</taxon>
        <taxon>Rotifera</taxon>
        <taxon>Eurotatoria</taxon>
        <taxon>Bdelloidea</taxon>
        <taxon>Adinetida</taxon>
        <taxon>Adinetidae</taxon>
        <taxon>Adineta</taxon>
    </lineage>
</organism>
<dbReference type="PROSITE" id="PS51721">
    <property type="entry name" value="G_CP"/>
    <property type="match status" value="1"/>
</dbReference>
<gene>
    <name evidence="6" type="ORF">EDS130_LOCUS25431</name>
    <name evidence="7" type="ORF">XAT740_LOCUS36984</name>
</gene>
<keyword evidence="8" id="KW-1185">Reference proteome</keyword>
<dbReference type="Pfam" id="PF01926">
    <property type="entry name" value="MMR_HSR1"/>
    <property type="match status" value="1"/>
</dbReference>
<dbReference type="EMBL" id="CAJNOJ010000149">
    <property type="protein sequence ID" value="CAF1202203.1"/>
    <property type="molecule type" value="Genomic_DNA"/>
</dbReference>
<dbReference type="GO" id="GO:0032543">
    <property type="term" value="P:mitochondrial translation"/>
    <property type="evidence" value="ECO:0007669"/>
    <property type="project" value="TreeGrafter"/>
</dbReference>
<name>A0A814WSE4_ADIRI</name>
<dbReference type="AlphaFoldDB" id="A0A814WSE4"/>
<evidence type="ECO:0000256" key="1">
    <source>
        <dbReference type="ARBA" id="ARBA00022741"/>
    </source>
</evidence>
<dbReference type="Proteomes" id="UP000663828">
    <property type="component" value="Unassembled WGS sequence"/>
</dbReference>
<reference evidence="6" key="1">
    <citation type="submission" date="2021-02" db="EMBL/GenBank/DDBJ databases">
        <authorList>
            <person name="Nowell W R."/>
        </authorList>
    </citation>
    <scope>NUCLEOTIDE SEQUENCE</scope>
</reference>
<evidence type="ECO:0000256" key="3">
    <source>
        <dbReference type="ARBA" id="ARBA00045284"/>
    </source>
</evidence>
<accession>A0A814WSE4</accession>
<evidence type="ECO:0000313" key="6">
    <source>
        <dbReference type="EMBL" id="CAF1202203.1"/>
    </source>
</evidence>
<proteinExistence type="predicted"/>
<evidence type="ECO:0000313" key="9">
    <source>
        <dbReference type="Proteomes" id="UP000663852"/>
    </source>
</evidence>